<dbReference type="GO" id="GO:0015658">
    <property type="term" value="F:branched-chain amino acid transmembrane transporter activity"/>
    <property type="evidence" value="ECO:0007669"/>
    <property type="project" value="InterPro"/>
</dbReference>
<keyword evidence="3" id="KW-0547">Nucleotide-binding</keyword>
<name>A0A7C4KKD5_9CHLR</name>
<dbReference type="SUPFAM" id="SSF52540">
    <property type="entry name" value="P-loop containing nucleoside triphosphate hydrolases"/>
    <property type="match status" value="1"/>
</dbReference>
<dbReference type="GO" id="GO:0015807">
    <property type="term" value="P:L-amino acid transport"/>
    <property type="evidence" value="ECO:0007669"/>
    <property type="project" value="TreeGrafter"/>
</dbReference>
<evidence type="ECO:0000256" key="3">
    <source>
        <dbReference type="ARBA" id="ARBA00022741"/>
    </source>
</evidence>
<dbReference type="Pfam" id="PF00005">
    <property type="entry name" value="ABC_tran"/>
    <property type="match status" value="1"/>
</dbReference>
<dbReference type="InterPro" id="IPR003593">
    <property type="entry name" value="AAA+_ATPase"/>
</dbReference>
<dbReference type="AlphaFoldDB" id="A0A7C4KKD5"/>
<evidence type="ECO:0000256" key="4">
    <source>
        <dbReference type="ARBA" id="ARBA00022840"/>
    </source>
</evidence>
<keyword evidence="4 7" id="KW-0067">ATP-binding</keyword>
<evidence type="ECO:0000259" key="6">
    <source>
        <dbReference type="PROSITE" id="PS50893"/>
    </source>
</evidence>
<dbReference type="PROSITE" id="PS00211">
    <property type="entry name" value="ABC_TRANSPORTER_1"/>
    <property type="match status" value="1"/>
</dbReference>
<protein>
    <submittedName>
        <fullName evidence="7">ABC transporter ATP-binding protein</fullName>
    </submittedName>
</protein>
<keyword evidence="5" id="KW-0029">Amino-acid transport</keyword>
<dbReference type="SMART" id="SM00382">
    <property type="entry name" value="AAA"/>
    <property type="match status" value="1"/>
</dbReference>
<evidence type="ECO:0000313" key="7">
    <source>
        <dbReference type="EMBL" id="HGS22617.1"/>
    </source>
</evidence>
<organism evidence="7">
    <name type="scientific">Anaerolinea thermolimosa</name>
    <dbReference type="NCBI Taxonomy" id="229919"/>
    <lineage>
        <taxon>Bacteria</taxon>
        <taxon>Bacillati</taxon>
        <taxon>Chloroflexota</taxon>
        <taxon>Anaerolineae</taxon>
        <taxon>Anaerolineales</taxon>
        <taxon>Anaerolineaceae</taxon>
        <taxon>Anaerolinea</taxon>
    </lineage>
</organism>
<dbReference type="InterPro" id="IPR003439">
    <property type="entry name" value="ABC_transporter-like_ATP-bd"/>
</dbReference>
<dbReference type="PROSITE" id="PS50893">
    <property type="entry name" value="ABC_TRANSPORTER_2"/>
    <property type="match status" value="1"/>
</dbReference>
<dbReference type="GO" id="GO:0016887">
    <property type="term" value="F:ATP hydrolysis activity"/>
    <property type="evidence" value="ECO:0007669"/>
    <property type="project" value="InterPro"/>
</dbReference>
<dbReference type="PANTHER" id="PTHR43820:SF4">
    <property type="entry name" value="HIGH-AFFINITY BRANCHED-CHAIN AMINO ACID TRANSPORT ATP-BINDING PROTEIN LIVF"/>
    <property type="match status" value="1"/>
</dbReference>
<evidence type="ECO:0000256" key="5">
    <source>
        <dbReference type="ARBA" id="ARBA00022970"/>
    </source>
</evidence>
<accession>A0A7C4KKD5</accession>
<dbReference type="InterPro" id="IPR030660">
    <property type="entry name" value="ABC_branched_ATPase_LivF/BraG"/>
</dbReference>
<evidence type="ECO:0000256" key="1">
    <source>
        <dbReference type="ARBA" id="ARBA00005417"/>
    </source>
</evidence>
<dbReference type="InterPro" id="IPR027417">
    <property type="entry name" value="P-loop_NTPase"/>
</dbReference>
<dbReference type="InterPro" id="IPR052156">
    <property type="entry name" value="BCAA_Transport_ATP-bd_LivF"/>
</dbReference>
<comment type="caution">
    <text evidence="7">The sequence shown here is derived from an EMBL/GenBank/DDBJ whole genome shotgun (WGS) entry which is preliminary data.</text>
</comment>
<dbReference type="InterPro" id="IPR017871">
    <property type="entry name" value="ABC_transporter-like_CS"/>
</dbReference>
<dbReference type="CDD" id="cd03224">
    <property type="entry name" value="ABC_TM1139_LivF_branched"/>
    <property type="match status" value="1"/>
</dbReference>
<dbReference type="Gene3D" id="3.40.50.300">
    <property type="entry name" value="P-loop containing nucleotide triphosphate hydrolases"/>
    <property type="match status" value="1"/>
</dbReference>
<dbReference type="EMBL" id="DSYK01000610">
    <property type="protein sequence ID" value="HGS22617.1"/>
    <property type="molecule type" value="Genomic_DNA"/>
</dbReference>
<feature type="domain" description="ABC transporter" evidence="6">
    <location>
        <begin position="3"/>
        <end position="235"/>
    </location>
</feature>
<dbReference type="PIRSF" id="PIRSF039137">
    <property type="entry name" value="ABC_branched_ATPase"/>
    <property type="match status" value="1"/>
</dbReference>
<proteinExistence type="inferred from homology"/>
<dbReference type="GO" id="GO:0005524">
    <property type="term" value="F:ATP binding"/>
    <property type="evidence" value="ECO:0007669"/>
    <property type="project" value="UniProtKB-KW"/>
</dbReference>
<gene>
    <name evidence="7" type="ORF">ENT37_12240</name>
</gene>
<sequence>MMLEVKNLHVYYGAIHALKGINFHVDKGEIVALIGANGAGKSTTLSTISGLLQPREGSVIFRGEDITMIPAEQTVQKGIVQVPEGRKIFATLTVMENLEMGAYTQRDKKLFKQDLENVFTLFPRLRERQNQLGGTLSGGEQQMLAIARGLMSRPSLLLLDEPSMGLSPILVEQIFEIIRDINEQGTSILLVEQNAQMALSIADRGYVLETGRVVLEGPAQELLHNPMVIEAYLGGHG</sequence>
<dbReference type="PANTHER" id="PTHR43820">
    <property type="entry name" value="HIGH-AFFINITY BRANCHED-CHAIN AMINO ACID TRANSPORT ATP-BINDING PROTEIN LIVF"/>
    <property type="match status" value="1"/>
</dbReference>
<comment type="similarity">
    <text evidence="1">Belongs to the ABC transporter superfamily.</text>
</comment>
<evidence type="ECO:0000256" key="2">
    <source>
        <dbReference type="ARBA" id="ARBA00022448"/>
    </source>
</evidence>
<keyword evidence="2" id="KW-0813">Transport</keyword>
<reference evidence="7" key="1">
    <citation type="journal article" date="2020" name="mSystems">
        <title>Genome- and Community-Level Interaction Insights into Carbon Utilization and Element Cycling Functions of Hydrothermarchaeota in Hydrothermal Sediment.</title>
        <authorList>
            <person name="Zhou Z."/>
            <person name="Liu Y."/>
            <person name="Xu W."/>
            <person name="Pan J."/>
            <person name="Luo Z.H."/>
            <person name="Li M."/>
        </authorList>
    </citation>
    <scope>NUCLEOTIDE SEQUENCE [LARGE SCALE GENOMIC DNA]</scope>
    <source>
        <strain evidence="7">SpSt-573</strain>
    </source>
</reference>